<reference evidence="6 7" key="1">
    <citation type="submission" date="2010-05" db="EMBL/GenBank/DDBJ databases">
        <title>The Genome Sequence of Thecamonas trahens ATCC 50062.</title>
        <authorList>
            <consortium name="The Broad Institute Genome Sequencing Platform"/>
            <person name="Russ C."/>
            <person name="Cuomo C."/>
            <person name="Shea T."/>
            <person name="Young S.K."/>
            <person name="Zeng Q."/>
            <person name="Koehrsen M."/>
            <person name="Haas B."/>
            <person name="Borodovsky M."/>
            <person name="Guigo R."/>
            <person name="Alvarado L."/>
            <person name="Berlin A."/>
            <person name="Bochicchio J."/>
            <person name="Borenstein D."/>
            <person name="Chapman S."/>
            <person name="Chen Z."/>
            <person name="Freedman E."/>
            <person name="Gellesch M."/>
            <person name="Goldberg J."/>
            <person name="Griggs A."/>
            <person name="Gujja S."/>
            <person name="Heilman E."/>
            <person name="Heiman D."/>
            <person name="Hepburn T."/>
            <person name="Howarth C."/>
            <person name="Jen D."/>
            <person name="Larson L."/>
            <person name="Mehta T."/>
            <person name="Park D."/>
            <person name="Pearson M."/>
            <person name="Roberts A."/>
            <person name="Saif S."/>
            <person name="Shenoy N."/>
            <person name="Sisk P."/>
            <person name="Stolte C."/>
            <person name="Sykes S."/>
            <person name="Thomson T."/>
            <person name="Walk T."/>
            <person name="White J."/>
            <person name="Yandava C."/>
            <person name="Burger G."/>
            <person name="Gray M.W."/>
            <person name="Holland P.W.H."/>
            <person name="King N."/>
            <person name="Lang F.B.F."/>
            <person name="Roger A.J."/>
            <person name="Ruiz-Trillo I."/>
            <person name="Lander E."/>
            <person name="Nusbaum C."/>
        </authorList>
    </citation>
    <scope>NUCLEOTIDE SEQUENCE [LARGE SCALE GENOMIC DNA]</scope>
    <source>
        <strain evidence="6 7">ATCC 50062</strain>
    </source>
</reference>
<dbReference type="SUPFAM" id="SSF50978">
    <property type="entry name" value="WD40 repeat-like"/>
    <property type="match status" value="1"/>
</dbReference>
<dbReference type="AlphaFoldDB" id="A0A0L0D6S4"/>
<dbReference type="RefSeq" id="XP_013758927.1">
    <property type="nucleotide sequence ID" value="XM_013903473.1"/>
</dbReference>
<dbReference type="GO" id="GO:0071013">
    <property type="term" value="C:catalytic step 2 spliceosome"/>
    <property type="evidence" value="ECO:0007669"/>
    <property type="project" value="TreeGrafter"/>
</dbReference>
<dbReference type="Gene3D" id="2.130.10.10">
    <property type="entry name" value="YVTN repeat-like/Quinoprotein amine dehydrogenase"/>
    <property type="match status" value="1"/>
</dbReference>
<dbReference type="eggNOG" id="KOG0265">
    <property type="taxonomic scope" value="Eukaryota"/>
</dbReference>
<dbReference type="PROSITE" id="PS00678">
    <property type="entry name" value="WD_REPEATS_1"/>
    <property type="match status" value="1"/>
</dbReference>
<dbReference type="PROSITE" id="PS50082">
    <property type="entry name" value="WD_REPEATS_2"/>
    <property type="match status" value="3"/>
</dbReference>
<evidence type="ECO:0000256" key="2">
    <source>
        <dbReference type="ARBA" id="ARBA00022664"/>
    </source>
</evidence>
<keyword evidence="4" id="KW-0508">mRNA splicing</keyword>
<evidence type="ECO:0000256" key="1">
    <source>
        <dbReference type="ARBA" id="ARBA00022574"/>
    </source>
</evidence>
<dbReference type="STRING" id="461836.A0A0L0D6S4"/>
<feature type="repeat" description="WD" evidence="5">
    <location>
        <begin position="241"/>
        <end position="268"/>
    </location>
</feature>
<evidence type="ECO:0000256" key="3">
    <source>
        <dbReference type="ARBA" id="ARBA00022737"/>
    </source>
</evidence>
<sequence>MKRGRPSTTTSTTLALAPVSKRSKGLSSGEGSTALATTVERTSSLAAANLVLSGHDDEVTCVAFAGNGRTLYSGSKDRSVIVWPVYSDTICSIGHLRGHSSAVTGLACPSSTAAAGFDLATCSADGSLRTWDVASETCEVIARLDDIVNDVAVLDNSSLLAVVTDGGVLTVRDARSRAAVFSVSLSSPLTATALANEADGPAVYAAGIDGVVRKYSLAATSDAAPVPLLELAPRVRAPPPLSALALAPSGDALLTRDLDGLVRVWDIRPFAPPIRELRGFTGPHGPEANPEMRPLPLALAPNAWLDAATRATHATLALGGSLHGSLYAWHSGSGEPIYELPGHTGPPIIATGAADNTIVLGEIDASVL</sequence>
<dbReference type="PANTHER" id="PTHR44006">
    <property type="entry name" value="U5 SMALL NUCLEAR RIBONUCLEOPROTEIN 40 KDA PROTEIN"/>
    <property type="match status" value="1"/>
</dbReference>
<evidence type="ECO:0000313" key="7">
    <source>
        <dbReference type="Proteomes" id="UP000054408"/>
    </source>
</evidence>
<dbReference type="OMA" id="ILYMLPG"/>
<name>A0A0L0D6S4_THETB</name>
<dbReference type="SMART" id="SM00320">
    <property type="entry name" value="WD40"/>
    <property type="match status" value="5"/>
</dbReference>
<dbReference type="PROSITE" id="PS50294">
    <property type="entry name" value="WD_REPEATS_REGION"/>
    <property type="match status" value="1"/>
</dbReference>
<proteinExistence type="predicted"/>
<evidence type="ECO:0000256" key="4">
    <source>
        <dbReference type="ARBA" id="ARBA00023187"/>
    </source>
</evidence>
<dbReference type="Pfam" id="PF00400">
    <property type="entry name" value="WD40"/>
    <property type="match status" value="2"/>
</dbReference>
<keyword evidence="7" id="KW-1185">Reference proteome</keyword>
<organism evidence="6 7">
    <name type="scientific">Thecamonas trahens ATCC 50062</name>
    <dbReference type="NCBI Taxonomy" id="461836"/>
    <lineage>
        <taxon>Eukaryota</taxon>
        <taxon>Apusozoa</taxon>
        <taxon>Apusomonadida</taxon>
        <taxon>Apusomonadidae</taxon>
        <taxon>Thecamonas</taxon>
    </lineage>
</organism>
<dbReference type="GO" id="GO:0003723">
    <property type="term" value="F:RNA binding"/>
    <property type="evidence" value="ECO:0007669"/>
    <property type="project" value="TreeGrafter"/>
</dbReference>
<dbReference type="InterPro" id="IPR052234">
    <property type="entry name" value="U5_snRNP_Component"/>
</dbReference>
<dbReference type="EMBL" id="GL349449">
    <property type="protein sequence ID" value="KNC47905.1"/>
    <property type="molecule type" value="Genomic_DNA"/>
</dbReference>
<dbReference type="PANTHER" id="PTHR44006:SF1">
    <property type="entry name" value="U5 SMALL NUCLEAR RIBONUCLEOPROTEIN 40 KDA PROTEIN"/>
    <property type="match status" value="1"/>
</dbReference>
<protein>
    <submittedName>
        <fullName evidence="6">U5 snRNP complex subunit</fullName>
    </submittedName>
</protein>
<dbReference type="InterPro" id="IPR019775">
    <property type="entry name" value="WD40_repeat_CS"/>
</dbReference>
<dbReference type="GO" id="GO:0006397">
    <property type="term" value="P:mRNA processing"/>
    <property type="evidence" value="ECO:0007669"/>
    <property type="project" value="UniProtKB-KW"/>
</dbReference>
<gene>
    <name evidence="6" type="ORF">AMSG_04137</name>
</gene>
<accession>A0A0L0D6S4</accession>
<dbReference type="PRINTS" id="PR00320">
    <property type="entry name" value="GPROTEINBRPT"/>
</dbReference>
<dbReference type="InterPro" id="IPR001680">
    <property type="entry name" value="WD40_rpt"/>
</dbReference>
<dbReference type="GeneID" id="25563698"/>
<evidence type="ECO:0000313" key="6">
    <source>
        <dbReference type="EMBL" id="KNC47905.1"/>
    </source>
</evidence>
<dbReference type="InterPro" id="IPR036322">
    <property type="entry name" value="WD40_repeat_dom_sf"/>
</dbReference>
<keyword evidence="3" id="KW-0677">Repeat</keyword>
<dbReference type="Proteomes" id="UP000054408">
    <property type="component" value="Unassembled WGS sequence"/>
</dbReference>
<feature type="repeat" description="WD" evidence="5">
    <location>
        <begin position="96"/>
        <end position="141"/>
    </location>
</feature>
<keyword evidence="2" id="KW-0507">mRNA processing</keyword>
<dbReference type="GO" id="GO:0008380">
    <property type="term" value="P:RNA splicing"/>
    <property type="evidence" value="ECO:0007669"/>
    <property type="project" value="UniProtKB-KW"/>
</dbReference>
<dbReference type="OrthoDB" id="1068471at2759"/>
<keyword evidence="1 5" id="KW-0853">WD repeat</keyword>
<feature type="repeat" description="WD" evidence="5">
    <location>
        <begin position="52"/>
        <end position="83"/>
    </location>
</feature>
<dbReference type="InterPro" id="IPR015943">
    <property type="entry name" value="WD40/YVTN_repeat-like_dom_sf"/>
</dbReference>
<evidence type="ECO:0000256" key="5">
    <source>
        <dbReference type="PROSITE-ProRule" id="PRU00221"/>
    </source>
</evidence>
<dbReference type="InterPro" id="IPR020472">
    <property type="entry name" value="WD40_PAC1"/>
</dbReference>